<keyword evidence="3" id="KW-1185">Reference proteome</keyword>
<accession>A0AAD7CJH7</accession>
<feature type="signal peptide" evidence="1">
    <location>
        <begin position="1"/>
        <end position="21"/>
    </location>
</feature>
<evidence type="ECO:0000313" key="3">
    <source>
        <dbReference type="Proteomes" id="UP001221757"/>
    </source>
</evidence>
<evidence type="ECO:0000256" key="1">
    <source>
        <dbReference type="SAM" id="SignalP"/>
    </source>
</evidence>
<dbReference type="AlphaFoldDB" id="A0AAD7CJH7"/>
<proteinExistence type="predicted"/>
<gene>
    <name evidence="2" type="ORF">B0H17DRAFT_421280</name>
</gene>
<organism evidence="2 3">
    <name type="scientific">Mycena rosella</name>
    <name type="common">Pink bonnet</name>
    <name type="synonym">Agaricus rosellus</name>
    <dbReference type="NCBI Taxonomy" id="1033263"/>
    <lineage>
        <taxon>Eukaryota</taxon>
        <taxon>Fungi</taxon>
        <taxon>Dikarya</taxon>
        <taxon>Basidiomycota</taxon>
        <taxon>Agaricomycotina</taxon>
        <taxon>Agaricomycetes</taxon>
        <taxon>Agaricomycetidae</taxon>
        <taxon>Agaricales</taxon>
        <taxon>Marasmiineae</taxon>
        <taxon>Mycenaceae</taxon>
        <taxon>Mycena</taxon>
    </lineage>
</organism>
<reference evidence="2" key="1">
    <citation type="submission" date="2023-03" db="EMBL/GenBank/DDBJ databases">
        <title>Massive genome expansion in bonnet fungi (Mycena s.s.) driven by repeated elements and novel gene families across ecological guilds.</title>
        <authorList>
            <consortium name="Lawrence Berkeley National Laboratory"/>
            <person name="Harder C.B."/>
            <person name="Miyauchi S."/>
            <person name="Viragh M."/>
            <person name="Kuo A."/>
            <person name="Thoen E."/>
            <person name="Andreopoulos B."/>
            <person name="Lu D."/>
            <person name="Skrede I."/>
            <person name="Drula E."/>
            <person name="Henrissat B."/>
            <person name="Morin E."/>
            <person name="Kohler A."/>
            <person name="Barry K."/>
            <person name="LaButti K."/>
            <person name="Morin E."/>
            <person name="Salamov A."/>
            <person name="Lipzen A."/>
            <person name="Mereny Z."/>
            <person name="Hegedus B."/>
            <person name="Baldrian P."/>
            <person name="Stursova M."/>
            <person name="Weitz H."/>
            <person name="Taylor A."/>
            <person name="Grigoriev I.V."/>
            <person name="Nagy L.G."/>
            <person name="Martin F."/>
            <person name="Kauserud H."/>
        </authorList>
    </citation>
    <scope>NUCLEOTIDE SEQUENCE</scope>
    <source>
        <strain evidence="2">CBHHK067</strain>
    </source>
</reference>
<sequence length="144" mass="15879">MLLAMLHLLPTMLHLLPAMLRFSPCFICLPPPASRHASYTSYASNLASYASHPASAALPACTPSLVFLACNVSDSTSAVDSFAALLFPPPRFWVSALESWMRRRSPSIWVSQLSMVFRSSLEVQDGFGKLRPRSPSFRPTYTPC</sequence>
<protein>
    <recommendedName>
        <fullName evidence="4">Secreted protein</fullName>
    </recommendedName>
</protein>
<dbReference type="EMBL" id="JARKIE010000369">
    <property type="protein sequence ID" value="KAJ7649178.1"/>
    <property type="molecule type" value="Genomic_DNA"/>
</dbReference>
<evidence type="ECO:0000313" key="2">
    <source>
        <dbReference type="EMBL" id="KAJ7649178.1"/>
    </source>
</evidence>
<comment type="caution">
    <text evidence="2">The sequence shown here is derived from an EMBL/GenBank/DDBJ whole genome shotgun (WGS) entry which is preliminary data.</text>
</comment>
<evidence type="ECO:0008006" key="4">
    <source>
        <dbReference type="Google" id="ProtNLM"/>
    </source>
</evidence>
<dbReference type="Proteomes" id="UP001221757">
    <property type="component" value="Unassembled WGS sequence"/>
</dbReference>
<feature type="chain" id="PRO_5042086115" description="Secreted protein" evidence="1">
    <location>
        <begin position="22"/>
        <end position="144"/>
    </location>
</feature>
<keyword evidence="1" id="KW-0732">Signal</keyword>
<name>A0AAD7CJH7_MYCRO</name>